<dbReference type="EMBL" id="CP071410">
    <property type="protein sequence ID" value="QSW37871.1"/>
    <property type="molecule type" value="Genomic_DNA"/>
</dbReference>
<organism evidence="2 3">
    <name type="scientific">Candidatus Vidania fulgoroideorum</name>
    <dbReference type="NCBI Taxonomy" id="881286"/>
    <lineage>
        <taxon>Bacteria</taxon>
        <taxon>Pseudomonadati</taxon>
        <taxon>Pseudomonadota</taxon>
        <taxon>Betaproteobacteria</taxon>
        <taxon>Candidatus Vidania</taxon>
    </lineage>
</organism>
<accession>A0A974X797</accession>
<dbReference type="InterPro" id="IPR006224">
    <property type="entry name" value="PsdUridine_synth_RluA-like_CS"/>
</dbReference>
<evidence type="ECO:0000259" key="1">
    <source>
        <dbReference type="Pfam" id="PF00849"/>
    </source>
</evidence>
<dbReference type="Proteomes" id="UP000663602">
    <property type="component" value="Chromosome"/>
</dbReference>
<dbReference type="AlphaFoldDB" id="A0A974X797"/>
<evidence type="ECO:0000313" key="3">
    <source>
        <dbReference type="Proteomes" id="UP000663602"/>
    </source>
</evidence>
<dbReference type="Gene3D" id="3.30.2350.10">
    <property type="entry name" value="Pseudouridine synthase"/>
    <property type="match status" value="1"/>
</dbReference>
<dbReference type="GO" id="GO:0003723">
    <property type="term" value="F:RNA binding"/>
    <property type="evidence" value="ECO:0007669"/>
    <property type="project" value="InterPro"/>
</dbReference>
<feature type="domain" description="Pseudouridine synthase RsuA/RluA-like" evidence="1">
    <location>
        <begin position="55"/>
        <end position="158"/>
    </location>
</feature>
<evidence type="ECO:0000313" key="2">
    <source>
        <dbReference type="EMBL" id="QSW37871.1"/>
    </source>
</evidence>
<reference evidence="2" key="1">
    <citation type="submission" date="2021-02" db="EMBL/GenBank/DDBJ databases">
        <authorList>
            <person name="Franco D."/>
        </authorList>
    </citation>
    <scope>NUCLEOTIDE SEQUENCE</scope>
    <source>
        <strain evidence="2">DICMUL</strain>
    </source>
</reference>
<dbReference type="Pfam" id="PF00849">
    <property type="entry name" value="PseudoU_synth_2"/>
    <property type="match status" value="1"/>
</dbReference>
<reference evidence="2" key="2">
    <citation type="submission" date="2021-03" db="EMBL/GenBank/DDBJ databases">
        <title>Alternative transmission patterns in independently acquired nutritional co-symbionts of Dictyopharidae planthoppers.</title>
        <authorList>
            <person name="Michalik A."/>
            <person name="Lukasik P."/>
        </authorList>
    </citation>
    <scope>NUCLEOTIDE SEQUENCE</scope>
    <source>
        <strain evidence="2">DICMUL</strain>
    </source>
</reference>
<gene>
    <name evidence="2" type="ORF">JSR02_00175</name>
</gene>
<dbReference type="GO" id="GO:0009982">
    <property type="term" value="F:pseudouridine synthase activity"/>
    <property type="evidence" value="ECO:0007669"/>
    <property type="project" value="InterPro"/>
</dbReference>
<sequence>MIQQKIQKAKKYIDYNHKQIAFIIPENGKIHILKTTPLLTFIRKKKEELIYKTTRLEQRKSLLGKLIKTNLINKNIYRFGILNRLDYGVSGIIMLAKTTHILHQIIKLHKQQLIKKIYYAQVQGIIKHITIHHSYLNKNPTYKTHKYHQTQAVMLKIKPLVTFTHTHTTLIK</sequence>
<dbReference type="GO" id="GO:0140098">
    <property type="term" value="F:catalytic activity, acting on RNA"/>
    <property type="evidence" value="ECO:0007669"/>
    <property type="project" value="UniProtKB-ARBA"/>
</dbReference>
<dbReference type="GO" id="GO:0001522">
    <property type="term" value="P:pseudouridine synthesis"/>
    <property type="evidence" value="ECO:0007669"/>
    <property type="project" value="InterPro"/>
</dbReference>
<proteinExistence type="predicted"/>
<dbReference type="PROSITE" id="PS01129">
    <property type="entry name" value="PSI_RLU"/>
    <property type="match status" value="1"/>
</dbReference>
<dbReference type="InterPro" id="IPR006145">
    <property type="entry name" value="PsdUridine_synth_RsuA/RluA"/>
</dbReference>
<dbReference type="SUPFAM" id="SSF55120">
    <property type="entry name" value="Pseudouridine synthase"/>
    <property type="match status" value="1"/>
</dbReference>
<protein>
    <recommendedName>
        <fullName evidence="1">Pseudouridine synthase RsuA/RluA-like domain-containing protein</fullName>
    </recommendedName>
</protein>
<name>A0A974X797_9PROT</name>
<dbReference type="InterPro" id="IPR020103">
    <property type="entry name" value="PsdUridine_synth_cat_dom_sf"/>
</dbReference>
<dbReference type="GO" id="GO:0006396">
    <property type="term" value="P:RNA processing"/>
    <property type="evidence" value="ECO:0007669"/>
    <property type="project" value="UniProtKB-ARBA"/>
</dbReference>